<keyword evidence="8" id="KW-0819">tRNA processing</keyword>
<comment type="cofactor">
    <cofactor evidence="1">
        <name>Mg(2+)</name>
        <dbReference type="ChEBI" id="CHEBI:18420"/>
    </cofactor>
</comment>
<dbReference type="Pfam" id="PF10150">
    <property type="entry name" value="RNase_E_G"/>
    <property type="match status" value="2"/>
</dbReference>
<dbReference type="PROSITE" id="PS50126">
    <property type="entry name" value="S1"/>
    <property type="match status" value="1"/>
</dbReference>
<dbReference type="GO" id="GO:0000049">
    <property type="term" value="F:tRNA binding"/>
    <property type="evidence" value="ECO:0007669"/>
    <property type="project" value="UniProtKB-KW"/>
</dbReference>
<dbReference type="GO" id="GO:0046872">
    <property type="term" value="F:metal ion binding"/>
    <property type="evidence" value="ECO:0007669"/>
    <property type="project" value="UniProtKB-KW"/>
</dbReference>
<dbReference type="PANTHER" id="PTHR30001:SF0">
    <property type="entry name" value="RIBONUCLEASE G"/>
    <property type="match status" value="1"/>
</dbReference>
<dbReference type="RefSeq" id="WP_062154950.1">
    <property type="nucleotide sequence ID" value="NZ_CP012373.2"/>
</dbReference>
<evidence type="ECO:0000256" key="2">
    <source>
        <dbReference type="ARBA" id="ARBA00004496"/>
    </source>
</evidence>
<evidence type="ECO:0000256" key="5">
    <source>
        <dbReference type="ARBA" id="ARBA00022490"/>
    </source>
</evidence>
<dbReference type="PANTHER" id="PTHR30001">
    <property type="entry name" value="RIBONUCLEASE"/>
    <property type="match status" value="1"/>
</dbReference>
<keyword evidence="15" id="KW-0694">RNA-binding</keyword>
<keyword evidence="10" id="KW-0479">Metal-binding</keyword>
<dbReference type="KEGG" id="blep:AL038_17270"/>
<evidence type="ECO:0000256" key="1">
    <source>
        <dbReference type="ARBA" id="ARBA00001946"/>
    </source>
</evidence>
<protein>
    <recommendedName>
        <fullName evidence="4">Ribonuclease G</fullName>
    </recommendedName>
</protein>
<keyword evidence="7" id="KW-0820">tRNA-binding</keyword>
<evidence type="ECO:0000256" key="9">
    <source>
        <dbReference type="ARBA" id="ARBA00022722"/>
    </source>
</evidence>
<evidence type="ECO:0000256" key="8">
    <source>
        <dbReference type="ARBA" id="ARBA00022694"/>
    </source>
</evidence>
<evidence type="ECO:0000256" key="14">
    <source>
        <dbReference type="ARBA" id="ARBA00022842"/>
    </source>
</evidence>
<dbReference type="InterPro" id="IPR019307">
    <property type="entry name" value="RNA-bd_AU-1/RNase_E/G"/>
</dbReference>
<dbReference type="EMBL" id="CP018889">
    <property type="protein sequence ID" value="AUI68470.1"/>
    <property type="molecule type" value="Genomic_DNA"/>
</dbReference>
<dbReference type="InterPro" id="IPR003029">
    <property type="entry name" value="S1_domain"/>
</dbReference>
<dbReference type="GO" id="GO:0004519">
    <property type="term" value="F:endonuclease activity"/>
    <property type="evidence" value="ECO:0007669"/>
    <property type="project" value="UniProtKB-KW"/>
</dbReference>
<dbReference type="OrthoDB" id="9804278at2"/>
<comment type="similarity">
    <text evidence="3">Belongs to the RNase E/G family. RNase G subfamily.</text>
</comment>
<feature type="domain" description="S1 motif" evidence="16">
    <location>
        <begin position="39"/>
        <end position="117"/>
    </location>
</feature>
<dbReference type="GO" id="GO:0016787">
    <property type="term" value="F:hydrolase activity"/>
    <property type="evidence" value="ECO:0007669"/>
    <property type="project" value="UniProtKB-KW"/>
</dbReference>
<dbReference type="Gene3D" id="2.40.50.140">
    <property type="entry name" value="Nucleic acid-binding proteins"/>
    <property type="match status" value="1"/>
</dbReference>
<dbReference type="Pfam" id="PF20833">
    <property type="entry name" value="RNase_E_G_Thio"/>
    <property type="match status" value="1"/>
</dbReference>
<dbReference type="GO" id="GO:0005737">
    <property type="term" value="C:cytoplasm"/>
    <property type="evidence" value="ECO:0007669"/>
    <property type="project" value="UniProtKB-SubCell"/>
</dbReference>
<evidence type="ECO:0000256" key="3">
    <source>
        <dbReference type="ARBA" id="ARBA00005663"/>
    </source>
</evidence>
<sequence length="520" mass="59191">MSEEILINVTPRETRVAMVENGMLQEVVIERTRKRGIVSNIYKGRVCRVLPGMQAAFVDIGLERAAFLHASDILHPPIAGDSKEERKIGELIYEGQTLLVQVIKDPLGTKGARLTTQISIPSRYVVLIPHSANTIGVSTRIEKEDERKRLKELVLRYMGMVEQGVIDNQNDRETFATRPAENTTGSNVNPCLNYGFIIRTAAEGVSEEMLCADMDFLCRLWQEILEKSSASKPCSRVYEDFSLVIRTIRDLMGSSIEKVRIDSRETYREVVSFAEKFIPNIVPHTEHYPGERPIFDLYNIEDEINRALARKVLLKSGGYLVIDQTEAMTTIDVNTGAFVGTRNLEETIFKTNLEAAQAIARQLRLRNLGGIIILDFIDMIDAEHKRQVLKTLEKCLEKDHTKSHIIASEVSSLGLVQMTRKRTRESLEHVLCETCPTCQGRSSVKTSETVCYEIFREILRESRQFENQEFLVIASQDVVDMMIDEESNSVAELESFIQRSIRFQVETSYTQEQFDIVLLR</sequence>
<gene>
    <name evidence="17" type="ORF">BLE401_06955</name>
</gene>
<evidence type="ECO:0000256" key="11">
    <source>
        <dbReference type="ARBA" id="ARBA00022730"/>
    </source>
</evidence>
<keyword evidence="5" id="KW-0963">Cytoplasm</keyword>
<organism evidence="17 18">
    <name type="scientific">Beggiatoa leptomitoformis</name>
    <dbReference type="NCBI Taxonomy" id="288004"/>
    <lineage>
        <taxon>Bacteria</taxon>
        <taxon>Pseudomonadati</taxon>
        <taxon>Pseudomonadota</taxon>
        <taxon>Gammaproteobacteria</taxon>
        <taxon>Thiotrichales</taxon>
        <taxon>Thiotrichaceae</taxon>
        <taxon>Beggiatoa</taxon>
    </lineage>
</organism>
<dbReference type="SMART" id="SM00316">
    <property type="entry name" value="S1"/>
    <property type="match status" value="1"/>
</dbReference>
<dbReference type="InterPro" id="IPR048583">
    <property type="entry name" value="RNase_E_G_thioredoxin-like"/>
</dbReference>
<dbReference type="InterPro" id="IPR004659">
    <property type="entry name" value="RNase_E/G"/>
</dbReference>
<keyword evidence="18" id="KW-1185">Reference proteome</keyword>
<evidence type="ECO:0000256" key="7">
    <source>
        <dbReference type="ARBA" id="ARBA00022555"/>
    </source>
</evidence>
<evidence type="ECO:0000256" key="6">
    <source>
        <dbReference type="ARBA" id="ARBA00022552"/>
    </source>
</evidence>
<comment type="subcellular location">
    <subcellularLocation>
        <location evidence="2">Cytoplasm</location>
    </subcellularLocation>
</comment>
<name>A0A2N9YDB4_9GAMM</name>
<reference evidence="18" key="1">
    <citation type="submission" date="2016-12" db="EMBL/GenBank/DDBJ databases">
        <title>Complete Genome Sequence of Beggiatoa leptomitiformis D-401.</title>
        <authorList>
            <person name="Fomenkov A."/>
            <person name="Vincze T."/>
            <person name="Grabovich M."/>
            <person name="Anton B.P."/>
            <person name="Dubinina G."/>
            <person name="Orlova M."/>
            <person name="Belousova E."/>
            <person name="Roberts R.J."/>
        </authorList>
    </citation>
    <scope>NUCLEOTIDE SEQUENCE [LARGE SCALE GENOMIC DNA]</scope>
    <source>
        <strain evidence="18">D-401</strain>
    </source>
</reference>
<dbReference type="NCBIfam" id="TIGR00757">
    <property type="entry name" value="RNaseEG"/>
    <property type="match status" value="1"/>
</dbReference>
<evidence type="ECO:0000256" key="10">
    <source>
        <dbReference type="ARBA" id="ARBA00022723"/>
    </source>
</evidence>
<proteinExistence type="inferred from homology"/>
<evidence type="ECO:0000313" key="17">
    <source>
        <dbReference type="EMBL" id="AUI68470.1"/>
    </source>
</evidence>
<evidence type="ECO:0000256" key="15">
    <source>
        <dbReference type="ARBA" id="ARBA00022884"/>
    </source>
</evidence>
<evidence type="ECO:0000256" key="13">
    <source>
        <dbReference type="ARBA" id="ARBA00022801"/>
    </source>
</evidence>
<dbReference type="GO" id="GO:0004540">
    <property type="term" value="F:RNA nuclease activity"/>
    <property type="evidence" value="ECO:0007669"/>
    <property type="project" value="InterPro"/>
</dbReference>
<evidence type="ECO:0000256" key="4">
    <source>
        <dbReference type="ARBA" id="ARBA00017719"/>
    </source>
</evidence>
<dbReference type="STRING" id="288004.AL038_17270"/>
<evidence type="ECO:0000259" key="16">
    <source>
        <dbReference type="PROSITE" id="PS50126"/>
    </source>
</evidence>
<evidence type="ECO:0000313" key="18">
    <source>
        <dbReference type="Proteomes" id="UP000234271"/>
    </source>
</evidence>
<dbReference type="SUPFAM" id="SSF50249">
    <property type="entry name" value="Nucleic acid-binding proteins"/>
    <property type="match status" value="1"/>
</dbReference>
<keyword evidence="6" id="KW-0698">rRNA processing</keyword>
<dbReference type="InterPro" id="IPR012340">
    <property type="entry name" value="NA-bd_OB-fold"/>
</dbReference>
<keyword evidence="14" id="KW-0460">Magnesium</keyword>
<keyword evidence="9" id="KW-0540">Nuclease</keyword>
<keyword evidence="11" id="KW-0699">rRNA-binding</keyword>
<dbReference type="GO" id="GO:0019843">
    <property type="term" value="F:rRNA binding"/>
    <property type="evidence" value="ECO:0007669"/>
    <property type="project" value="UniProtKB-KW"/>
</dbReference>
<evidence type="ECO:0000256" key="12">
    <source>
        <dbReference type="ARBA" id="ARBA00022759"/>
    </source>
</evidence>
<keyword evidence="12" id="KW-0255">Endonuclease</keyword>
<dbReference type="CDD" id="cd04453">
    <property type="entry name" value="S1_RNase_E"/>
    <property type="match status" value="1"/>
</dbReference>
<dbReference type="Gene3D" id="3.40.1260.20">
    <property type="entry name" value="Ribonuclease E, catalytic domain"/>
    <property type="match status" value="1"/>
</dbReference>
<keyword evidence="13" id="KW-0378">Hydrolase</keyword>
<accession>A0A2N9YDB4</accession>
<dbReference type="GO" id="GO:0006364">
    <property type="term" value="P:rRNA processing"/>
    <property type="evidence" value="ECO:0007669"/>
    <property type="project" value="UniProtKB-KW"/>
</dbReference>
<dbReference type="Proteomes" id="UP000234271">
    <property type="component" value="Chromosome"/>
</dbReference>
<dbReference type="AlphaFoldDB" id="A0A2N9YDB4"/>
<dbReference type="GO" id="GO:0008033">
    <property type="term" value="P:tRNA processing"/>
    <property type="evidence" value="ECO:0007669"/>
    <property type="project" value="UniProtKB-KW"/>
</dbReference>